<reference evidence="3 4" key="1">
    <citation type="submission" date="2021-12" db="EMBL/GenBank/DDBJ databases">
        <title>Discovery of the Pendulisporaceae a myxobacterial family with distinct sporulation behavior and unique specialized metabolism.</title>
        <authorList>
            <person name="Garcia R."/>
            <person name="Popoff A."/>
            <person name="Bader C.D."/>
            <person name="Loehr J."/>
            <person name="Walesch S."/>
            <person name="Walt C."/>
            <person name="Boldt J."/>
            <person name="Bunk B."/>
            <person name="Haeckl F.J.F.P.J."/>
            <person name="Gunesch A.P."/>
            <person name="Birkelbach J."/>
            <person name="Nuebel U."/>
            <person name="Pietschmann T."/>
            <person name="Bach T."/>
            <person name="Mueller R."/>
        </authorList>
    </citation>
    <scope>NUCLEOTIDE SEQUENCE [LARGE SCALE GENOMIC DNA]</scope>
    <source>
        <strain evidence="3 4">MSr12523</strain>
    </source>
</reference>
<name>A0ABZ2KFZ7_9BACT</name>
<keyword evidence="3" id="KW-0808">Transferase</keyword>
<feature type="transmembrane region" description="Helical" evidence="1">
    <location>
        <begin position="115"/>
        <end position="136"/>
    </location>
</feature>
<keyword evidence="1" id="KW-0472">Membrane</keyword>
<dbReference type="Pfam" id="PF06580">
    <property type="entry name" value="His_kinase"/>
    <property type="match status" value="1"/>
</dbReference>
<keyword evidence="4" id="KW-1185">Reference proteome</keyword>
<dbReference type="Proteomes" id="UP001379533">
    <property type="component" value="Chromosome"/>
</dbReference>
<feature type="transmembrane region" description="Helical" evidence="1">
    <location>
        <begin position="84"/>
        <end position="103"/>
    </location>
</feature>
<protein>
    <submittedName>
        <fullName evidence="3">Histidine kinase</fullName>
    </submittedName>
</protein>
<dbReference type="PROSITE" id="PS50109">
    <property type="entry name" value="HIS_KIN"/>
    <property type="match status" value="1"/>
</dbReference>
<dbReference type="Pfam" id="PF02518">
    <property type="entry name" value="HATPase_c"/>
    <property type="match status" value="1"/>
</dbReference>
<sequence length="387" mass="42229">MSTINSMSATKSDLAIATKSVRAPRASRESAVPVASAPDEPMARFTPLRRRLFGAAVVTGAVLLQAGTQFYVIPDKFRAAVHSVYLAIEVPILMVALSATHAWALRRNMSSARAIVAGSLVAGTIGFVGGALLWFVQQRFGVRNVPLEKATLFGLSFGQLYFGIWALAFVYPFAQEDARVRALEADKLRSMAELSRLRAHLEPHFLLNTLNAIAGLVTEDPREARRLIACLGDLLRDALRDEHEFQSLKEEVAWLKRYAAILEARHRGELIFQWHIAKELSDVQLPRLLLQPLVENAVKHGALRRKGGGGEVTVRAFVEGEQAMFVVEDNGPGVPEKTRNGTFGLTSVRQRLSLRYPGSELRLASSATGTVSTVAIPRAALVKSGAS</sequence>
<dbReference type="PANTHER" id="PTHR34220:SF7">
    <property type="entry name" value="SENSOR HISTIDINE KINASE YPDA"/>
    <property type="match status" value="1"/>
</dbReference>
<dbReference type="RefSeq" id="WP_394848119.1">
    <property type="nucleotide sequence ID" value="NZ_CP089982.1"/>
</dbReference>
<dbReference type="EMBL" id="CP089982">
    <property type="protein sequence ID" value="WXA97499.1"/>
    <property type="molecule type" value="Genomic_DNA"/>
</dbReference>
<keyword evidence="1" id="KW-1133">Transmembrane helix</keyword>
<proteinExistence type="predicted"/>
<feature type="domain" description="Histidine kinase" evidence="2">
    <location>
        <begin position="289"/>
        <end position="380"/>
    </location>
</feature>
<organism evidence="3 4">
    <name type="scientific">Pendulispora brunnea</name>
    <dbReference type="NCBI Taxonomy" id="2905690"/>
    <lineage>
        <taxon>Bacteria</taxon>
        <taxon>Pseudomonadati</taxon>
        <taxon>Myxococcota</taxon>
        <taxon>Myxococcia</taxon>
        <taxon>Myxococcales</taxon>
        <taxon>Sorangiineae</taxon>
        <taxon>Pendulisporaceae</taxon>
        <taxon>Pendulispora</taxon>
    </lineage>
</organism>
<keyword evidence="3" id="KW-0418">Kinase</keyword>
<evidence type="ECO:0000259" key="2">
    <source>
        <dbReference type="PROSITE" id="PS50109"/>
    </source>
</evidence>
<evidence type="ECO:0000256" key="1">
    <source>
        <dbReference type="SAM" id="Phobius"/>
    </source>
</evidence>
<keyword evidence="1" id="KW-0812">Transmembrane</keyword>
<dbReference type="InterPro" id="IPR005467">
    <property type="entry name" value="His_kinase_dom"/>
</dbReference>
<dbReference type="InterPro" id="IPR036890">
    <property type="entry name" value="HATPase_C_sf"/>
</dbReference>
<dbReference type="GO" id="GO:0016301">
    <property type="term" value="F:kinase activity"/>
    <property type="evidence" value="ECO:0007669"/>
    <property type="project" value="UniProtKB-KW"/>
</dbReference>
<dbReference type="InterPro" id="IPR050640">
    <property type="entry name" value="Bact_2-comp_sensor_kinase"/>
</dbReference>
<dbReference type="PANTHER" id="PTHR34220">
    <property type="entry name" value="SENSOR HISTIDINE KINASE YPDA"/>
    <property type="match status" value="1"/>
</dbReference>
<dbReference type="InterPro" id="IPR003594">
    <property type="entry name" value="HATPase_dom"/>
</dbReference>
<dbReference type="Gene3D" id="3.30.565.10">
    <property type="entry name" value="Histidine kinase-like ATPase, C-terminal domain"/>
    <property type="match status" value="1"/>
</dbReference>
<evidence type="ECO:0000313" key="4">
    <source>
        <dbReference type="Proteomes" id="UP001379533"/>
    </source>
</evidence>
<feature type="transmembrane region" description="Helical" evidence="1">
    <location>
        <begin position="52"/>
        <end position="72"/>
    </location>
</feature>
<dbReference type="SUPFAM" id="SSF55874">
    <property type="entry name" value="ATPase domain of HSP90 chaperone/DNA topoisomerase II/histidine kinase"/>
    <property type="match status" value="1"/>
</dbReference>
<accession>A0ABZ2KFZ7</accession>
<dbReference type="SMART" id="SM00387">
    <property type="entry name" value="HATPase_c"/>
    <property type="match status" value="1"/>
</dbReference>
<gene>
    <name evidence="3" type="ORF">LZC95_11720</name>
</gene>
<evidence type="ECO:0000313" key="3">
    <source>
        <dbReference type="EMBL" id="WXA97499.1"/>
    </source>
</evidence>
<feature type="transmembrane region" description="Helical" evidence="1">
    <location>
        <begin position="156"/>
        <end position="174"/>
    </location>
</feature>
<dbReference type="InterPro" id="IPR010559">
    <property type="entry name" value="Sig_transdc_His_kin_internal"/>
</dbReference>